<name>A0A5C3QM95_9AGAR</name>
<dbReference type="EMBL" id="ML178821">
    <property type="protein sequence ID" value="TFL03056.1"/>
    <property type="molecule type" value="Genomic_DNA"/>
</dbReference>
<reference evidence="1 2" key="1">
    <citation type="journal article" date="2019" name="Nat. Ecol. Evol.">
        <title>Megaphylogeny resolves global patterns of mushroom evolution.</title>
        <authorList>
            <person name="Varga T."/>
            <person name="Krizsan K."/>
            <person name="Foldi C."/>
            <person name="Dima B."/>
            <person name="Sanchez-Garcia M."/>
            <person name="Sanchez-Ramirez S."/>
            <person name="Szollosi G.J."/>
            <person name="Szarkandi J.G."/>
            <person name="Papp V."/>
            <person name="Albert L."/>
            <person name="Andreopoulos W."/>
            <person name="Angelini C."/>
            <person name="Antonin V."/>
            <person name="Barry K.W."/>
            <person name="Bougher N.L."/>
            <person name="Buchanan P."/>
            <person name="Buyck B."/>
            <person name="Bense V."/>
            <person name="Catcheside P."/>
            <person name="Chovatia M."/>
            <person name="Cooper J."/>
            <person name="Damon W."/>
            <person name="Desjardin D."/>
            <person name="Finy P."/>
            <person name="Geml J."/>
            <person name="Haridas S."/>
            <person name="Hughes K."/>
            <person name="Justo A."/>
            <person name="Karasinski D."/>
            <person name="Kautmanova I."/>
            <person name="Kiss B."/>
            <person name="Kocsube S."/>
            <person name="Kotiranta H."/>
            <person name="LaButti K.M."/>
            <person name="Lechner B.E."/>
            <person name="Liimatainen K."/>
            <person name="Lipzen A."/>
            <person name="Lukacs Z."/>
            <person name="Mihaltcheva S."/>
            <person name="Morgado L.N."/>
            <person name="Niskanen T."/>
            <person name="Noordeloos M.E."/>
            <person name="Ohm R.A."/>
            <person name="Ortiz-Santana B."/>
            <person name="Ovrebo C."/>
            <person name="Racz N."/>
            <person name="Riley R."/>
            <person name="Savchenko A."/>
            <person name="Shiryaev A."/>
            <person name="Soop K."/>
            <person name="Spirin V."/>
            <person name="Szebenyi C."/>
            <person name="Tomsovsky M."/>
            <person name="Tulloss R.E."/>
            <person name="Uehling J."/>
            <person name="Grigoriev I.V."/>
            <person name="Vagvolgyi C."/>
            <person name="Papp T."/>
            <person name="Martin F.M."/>
            <person name="Miettinen O."/>
            <person name="Hibbett D.S."/>
            <person name="Nagy L.G."/>
        </authorList>
    </citation>
    <scope>NUCLEOTIDE SEQUENCE [LARGE SCALE GENOMIC DNA]</scope>
    <source>
        <strain evidence="1 2">CBS 309.79</strain>
    </source>
</reference>
<gene>
    <name evidence="1" type="ORF">BDV98DRAFT_655219</name>
</gene>
<dbReference type="Proteomes" id="UP000305067">
    <property type="component" value="Unassembled WGS sequence"/>
</dbReference>
<accession>A0A5C3QM95</accession>
<evidence type="ECO:0000313" key="2">
    <source>
        <dbReference type="Proteomes" id="UP000305067"/>
    </source>
</evidence>
<protein>
    <submittedName>
        <fullName evidence="1">Uncharacterized protein</fullName>
    </submittedName>
</protein>
<sequence length="400" mass="45749">MTASHFAAANPLLPPELIHQIVSWLRTDNEALSKCALSSRYTMYPARAVQFLKCNIVPENYRSFISDVVSTGSIYRTFPFSVVKKLNLSRLSTAQLEDLLSYTKKFHGLVALDMHLIDWDVSSSARFQLASMKWVTKLHLSVVGFSTLEDFASLLYGFEALQHLKVYMPRFDVMSTPLESNDHHHWEPRPRRQLTQLHLMDFNREFMGCILSLFTAQRLVILGSLWDHEGTWEQLQSHTLADVKELEFASCQDILTDAPFLNIPVPALLPQSIHYKFTIDKSTAHHFRVPDIVASFSQDPFSPLPLPIIISFDYDLSLNYPEDTICGAPWAELDEALACRNVGHLALEFRLDLLSNSKEVEWHERIEKRVISQMLMLLERRVLTVRSFTKLRSGTPPCAG</sequence>
<proteinExistence type="predicted"/>
<evidence type="ECO:0000313" key="1">
    <source>
        <dbReference type="EMBL" id="TFL03056.1"/>
    </source>
</evidence>
<keyword evidence="2" id="KW-1185">Reference proteome</keyword>
<dbReference type="AlphaFoldDB" id="A0A5C3QM95"/>
<organism evidence="1 2">
    <name type="scientific">Pterulicium gracile</name>
    <dbReference type="NCBI Taxonomy" id="1884261"/>
    <lineage>
        <taxon>Eukaryota</taxon>
        <taxon>Fungi</taxon>
        <taxon>Dikarya</taxon>
        <taxon>Basidiomycota</taxon>
        <taxon>Agaricomycotina</taxon>
        <taxon>Agaricomycetes</taxon>
        <taxon>Agaricomycetidae</taxon>
        <taxon>Agaricales</taxon>
        <taxon>Pleurotineae</taxon>
        <taxon>Pterulaceae</taxon>
        <taxon>Pterulicium</taxon>
    </lineage>
</organism>